<protein>
    <submittedName>
        <fullName evidence="3">Neuropeptide SIFamide-like</fullName>
    </submittedName>
</protein>
<feature type="chain" id="PRO_5037768249" evidence="1">
    <location>
        <begin position="24"/>
        <end position="72"/>
    </location>
</feature>
<dbReference type="GeneID" id="125179546"/>
<dbReference type="CTD" id="3346202"/>
<evidence type="ECO:0000313" key="2">
    <source>
        <dbReference type="Proteomes" id="UP000694843"/>
    </source>
</evidence>
<dbReference type="RefSeq" id="XP_047741574.1">
    <property type="nucleotide sequence ID" value="XM_047885618.1"/>
</dbReference>
<accession>A0A979FYI1</accession>
<evidence type="ECO:0000256" key="1">
    <source>
        <dbReference type="SAM" id="SignalP"/>
    </source>
</evidence>
<dbReference type="OMA" id="PPMASVC"/>
<dbReference type="AlphaFoldDB" id="A0A979FYI1"/>
<proteinExistence type="predicted"/>
<feature type="signal peptide" evidence="1">
    <location>
        <begin position="1"/>
        <end position="23"/>
    </location>
</feature>
<keyword evidence="1" id="KW-0732">Signal</keyword>
<organism evidence="2 3">
    <name type="scientific">Hyalella azteca</name>
    <name type="common">Amphipod</name>
    <dbReference type="NCBI Taxonomy" id="294128"/>
    <lineage>
        <taxon>Eukaryota</taxon>
        <taxon>Metazoa</taxon>
        <taxon>Ecdysozoa</taxon>
        <taxon>Arthropoda</taxon>
        <taxon>Crustacea</taxon>
        <taxon>Multicrustacea</taxon>
        <taxon>Malacostraca</taxon>
        <taxon>Eumalacostraca</taxon>
        <taxon>Peracarida</taxon>
        <taxon>Amphipoda</taxon>
        <taxon>Senticaudata</taxon>
        <taxon>Talitrida</taxon>
        <taxon>Talitroidea</taxon>
        <taxon>Hyalellidae</taxon>
        <taxon>Hyalella</taxon>
    </lineage>
</organism>
<sequence>MWWWRVVLVVMALLGLLLQVTQGARYRKPPFNGSIFGKRGAPFTLDDAPPMASVCRVALEACAAWLPDTDQE</sequence>
<evidence type="ECO:0000313" key="3">
    <source>
        <dbReference type="RefSeq" id="XP_047741574.1"/>
    </source>
</evidence>
<name>A0A979FYI1_HYAAZ</name>
<keyword evidence="2" id="KW-1185">Reference proteome</keyword>
<dbReference type="Proteomes" id="UP000694843">
    <property type="component" value="Unplaced"/>
</dbReference>
<dbReference type="KEGG" id="hazt:125179546"/>
<dbReference type="OrthoDB" id="8190180at2759"/>
<gene>
    <name evidence="3" type="primary">LOC125179546</name>
</gene>
<reference evidence="3" key="1">
    <citation type="submission" date="2025-08" db="UniProtKB">
        <authorList>
            <consortium name="RefSeq"/>
        </authorList>
    </citation>
    <scope>IDENTIFICATION</scope>
    <source>
        <tissue evidence="3">Whole organism</tissue>
    </source>
</reference>